<reference evidence="2" key="2">
    <citation type="submission" date="2025-09" db="UniProtKB">
        <authorList>
            <consortium name="Ensembl"/>
        </authorList>
    </citation>
    <scope>IDENTIFICATION</scope>
</reference>
<dbReference type="InterPro" id="IPR050143">
    <property type="entry name" value="TRIM/RBCC"/>
</dbReference>
<proteinExistence type="predicted"/>
<dbReference type="InterPro" id="IPR013320">
    <property type="entry name" value="ConA-like_dom_sf"/>
</dbReference>
<dbReference type="AlphaFoldDB" id="A0A3Q4BGX9"/>
<dbReference type="OMA" id="MAESAWE"/>
<dbReference type="Pfam" id="PF00622">
    <property type="entry name" value="SPRY"/>
    <property type="match status" value="1"/>
</dbReference>
<dbReference type="InterPro" id="IPR001870">
    <property type="entry name" value="B30.2/SPRY"/>
</dbReference>
<dbReference type="PROSITE" id="PS50188">
    <property type="entry name" value="B302_SPRY"/>
    <property type="match status" value="1"/>
</dbReference>
<evidence type="ECO:0000313" key="3">
    <source>
        <dbReference type="Proteomes" id="UP000261620"/>
    </source>
</evidence>
<protein>
    <recommendedName>
        <fullName evidence="1">B30.2/SPRY domain-containing protein</fullName>
    </recommendedName>
</protein>
<dbReference type="Gene3D" id="2.60.120.920">
    <property type="match status" value="1"/>
</dbReference>
<dbReference type="Proteomes" id="UP000261620">
    <property type="component" value="Unplaced"/>
</dbReference>
<dbReference type="InterPro" id="IPR006574">
    <property type="entry name" value="PRY"/>
</dbReference>
<reference evidence="2" key="1">
    <citation type="submission" date="2025-08" db="UniProtKB">
        <authorList>
            <consortium name="Ensembl"/>
        </authorList>
    </citation>
    <scope>IDENTIFICATION</scope>
</reference>
<dbReference type="PRINTS" id="PR01407">
    <property type="entry name" value="BUTYPHLNCDUF"/>
</dbReference>
<feature type="domain" description="B30.2/SPRY" evidence="1">
    <location>
        <begin position="1"/>
        <end position="130"/>
    </location>
</feature>
<name>A0A3Q4BGX9_MOLML</name>
<evidence type="ECO:0000313" key="2">
    <source>
        <dbReference type="Ensembl" id="ENSMMOP00000018700.1"/>
    </source>
</evidence>
<dbReference type="InterPro" id="IPR043136">
    <property type="entry name" value="B30.2/SPRY_sf"/>
</dbReference>
<dbReference type="SUPFAM" id="SSF49899">
    <property type="entry name" value="Concanavalin A-like lectins/glucanases"/>
    <property type="match status" value="1"/>
</dbReference>
<dbReference type="Pfam" id="PF13765">
    <property type="entry name" value="PRY"/>
    <property type="match status" value="1"/>
</dbReference>
<organism evidence="2 3">
    <name type="scientific">Mola mola</name>
    <name type="common">Ocean sunfish</name>
    <name type="synonym">Tetraodon mola</name>
    <dbReference type="NCBI Taxonomy" id="94237"/>
    <lineage>
        <taxon>Eukaryota</taxon>
        <taxon>Metazoa</taxon>
        <taxon>Chordata</taxon>
        <taxon>Craniata</taxon>
        <taxon>Vertebrata</taxon>
        <taxon>Euteleostomi</taxon>
        <taxon>Actinopterygii</taxon>
        <taxon>Neopterygii</taxon>
        <taxon>Teleostei</taxon>
        <taxon>Neoteleostei</taxon>
        <taxon>Acanthomorphata</taxon>
        <taxon>Eupercaria</taxon>
        <taxon>Tetraodontiformes</taxon>
        <taxon>Molidae</taxon>
        <taxon>Mola</taxon>
    </lineage>
</organism>
<dbReference type="SMART" id="SM00589">
    <property type="entry name" value="PRY"/>
    <property type="match status" value="1"/>
</dbReference>
<accession>A0A3Q4BGX9</accession>
<keyword evidence="3" id="KW-1185">Reference proteome</keyword>
<dbReference type="InterPro" id="IPR003877">
    <property type="entry name" value="SPRY_dom"/>
</dbReference>
<sequence>TTPSRWIDVHLDPRTANPWLVLSEDGRQVRDGDFEQNLVDIPERFDTAPCVLATRGFTTGRHYWEVDVGDKTAWDLGVAQQSVNRKGTVTLSPEDGYWTIWGTWWTPRDWRRGCTQRGRRGAGWSWNWRN</sequence>
<evidence type="ECO:0000259" key="1">
    <source>
        <dbReference type="PROSITE" id="PS50188"/>
    </source>
</evidence>
<dbReference type="STRING" id="94237.ENSMMOP00000018700"/>
<dbReference type="Ensembl" id="ENSMMOT00000019002.1">
    <property type="protein sequence ID" value="ENSMMOP00000018700.1"/>
    <property type="gene ID" value="ENSMMOG00000014164.1"/>
</dbReference>
<dbReference type="InterPro" id="IPR003879">
    <property type="entry name" value="Butyrophylin_SPRY"/>
</dbReference>
<dbReference type="PANTHER" id="PTHR24103">
    <property type="entry name" value="E3 UBIQUITIN-PROTEIN LIGASE TRIM"/>
    <property type="match status" value="1"/>
</dbReference>